<gene>
    <name evidence="1" type="ORF">DARMORV10_A04P06600.1</name>
</gene>
<name>A0A817AXV7_BRANA</name>
<sequence>QFLSLPPQISIAPPLLIDFDLHDRRRRIVISKAKVFGFQSPSSPISITPSSLSGFKAEGVLFHFLSLPPQISITPSLSILITIFAGVRILISIFSCKVEASDVL</sequence>
<organism evidence="1">
    <name type="scientific">Brassica napus</name>
    <name type="common">Rape</name>
    <dbReference type="NCBI Taxonomy" id="3708"/>
    <lineage>
        <taxon>Eukaryota</taxon>
        <taxon>Viridiplantae</taxon>
        <taxon>Streptophyta</taxon>
        <taxon>Embryophyta</taxon>
        <taxon>Tracheophyta</taxon>
        <taxon>Spermatophyta</taxon>
        <taxon>Magnoliopsida</taxon>
        <taxon>eudicotyledons</taxon>
        <taxon>Gunneridae</taxon>
        <taxon>Pentapetalae</taxon>
        <taxon>rosids</taxon>
        <taxon>malvids</taxon>
        <taxon>Brassicales</taxon>
        <taxon>Brassicaceae</taxon>
        <taxon>Brassiceae</taxon>
        <taxon>Brassica</taxon>
    </lineage>
</organism>
<dbReference type="AlphaFoldDB" id="A0A817AXV7"/>
<feature type="non-terminal residue" evidence="1">
    <location>
        <position position="104"/>
    </location>
</feature>
<accession>A0A817AXV7</accession>
<dbReference type="Proteomes" id="UP001295469">
    <property type="component" value="Chromosome A04"/>
</dbReference>
<evidence type="ECO:0000313" key="1">
    <source>
        <dbReference type="EMBL" id="CAF2268254.1"/>
    </source>
</evidence>
<reference evidence="1" key="1">
    <citation type="submission" date="2021-01" db="EMBL/GenBank/DDBJ databases">
        <authorList>
            <consortium name="Genoscope - CEA"/>
            <person name="William W."/>
        </authorList>
    </citation>
    <scope>NUCLEOTIDE SEQUENCE</scope>
</reference>
<proteinExistence type="predicted"/>
<protein>
    <submittedName>
        <fullName evidence="1">(rape) hypothetical protein</fullName>
    </submittedName>
</protein>
<dbReference type="EMBL" id="HG994358">
    <property type="protein sequence ID" value="CAF2268254.1"/>
    <property type="molecule type" value="Genomic_DNA"/>
</dbReference>